<organism evidence="2 3">
    <name type="scientific">Kordiimonas sediminis</name>
    <dbReference type="NCBI Taxonomy" id="1735581"/>
    <lineage>
        <taxon>Bacteria</taxon>
        <taxon>Pseudomonadati</taxon>
        <taxon>Pseudomonadota</taxon>
        <taxon>Alphaproteobacteria</taxon>
        <taxon>Kordiimonadales</taxon>
        <taxon>Kordiimonadaceae</taxon>
        <taxon>Kordiimonas</taxon>
    </lineage>
</organism>
<dbReference type="Proteomes" id="UP000630923">
    <property type="component" value="Unassembled WGS sequence"/>
</dbReference>
<protein>
    <submittedName>
        <fullName evidence="2">Uncharacterized protein</fullName>
    </submittedName>
</protein>
<feature type="transmembrane region" description="Helical" evidence="1">
    <location>
        <begin position="80"/>
        <end position="99"/>
    </location>
</feature>
<dbReference type="AlphaFoldDB" id="A0A919AQV6"/>
<keyword evidence="1" id="KW-0812">Transmembrane</keyword>
<comment type="caution">
    <text evidence="2">The sequence shown here is derived from an EMBL/GenBank/DDBJ whole genome shotgun (WGS) entry which is preliminary data.</text>
</comment>
<keyword evidence="1" id="KW-1133">Transmembrane helix</keyword>
<reference evidence="2" key="1">
    <citation type="journal article" date="2014" name="Int. J. Syst. Evol. Microbiol.">
        <title>Complete genome sequence of Corynebacterium casei LMG S-19264T (=DSM 44701T), isolated from a smear-ripened cheese.</title>
        <authorList>
            <consortium name="US DOE Joint Genome Institute (JGI-PGF)"/>
            <person name="Walter F."/>
            <person name="Albersmeier A."/>
            <person name="Kalinowski J."/>
            <person name="Ruckert C."/>
        </authorList>
    </citation>
    <scope>NUCLEOTIDE SEQUENCE</scope>
    <source>
        <strain evidence="2">KCTC 42590</strain>
    </source>
</reference>
<feature type="transmembrane region" description="Helical" evidence="1">
    <location>
        <begin position="12"/>
        <end position="34"/>
    </location>
</feature>
<evidence type="ECO:0000313" key="3">
    <source>
        <dbReference type="Proteomes" id="UP000630923"/>
    </source>
</evidence>
<proteinExistence type="predicted"/>
<name>A0A919AQV6_9PROT</name>
<gene>
    <name evidence="2" type="ORF">GCM10017044_13070</name>
</gene>
<reference evidence="2" key="2">
    <citation type="submission" date="2020-09" db="EMBL/GenBank/DDBJ databases">
        <authorList>
            <person name="Sun Q."/>
            <person name="Kim S."/>
        </authorList>
    </citation>
    <scope>NUCLEOTIDE SEQUENCE</scope>
    <source>
        <strain evidence="2">KCTC 42590</strain>
    </source>
</reference>
<keyword evidence="3" id="KW-1185">Reference proteome</keyword>
<evidence type="ECO:0000256" key="1">
    <source>
        <dbReference type="SAM" id="Phobius"/>
    </source>
</evidence>
<sequence>MQSYDKIRIGGLAALYAALAALGLLLGFATLQFWPAVSESKGSLLVLGLAFSCVVMFIINARTAWQFFQYFKKDQKVPTAMMPFAIAAAVLYLASSVFAA</sequence>
<feature type="transmembrane region" description="Helical" evidence="1">
    <location>
        <begin position="40"/>
        <end position="59"/>
    </location>
</feature>
<dbReference type="RefSeq" id="WP_191251030.1">
    <property type="nucleotide sequence ID" value="NZ_BNCI01000001.1"/>
</dbReference>
<dbReference type="EMBL" id="BNCI01000001">
    <property type="protein sequence ID" value="GHF19700.1"/>
    <property type="molecule type" value="Genomic_DNA"/>
</dbReference>
<evidence type="ECO:0000313" key="2">
    <source>
        <dbReference type="EMBL" id="GHF19700.1"/>
    </source>
</evidence>
<accession>A0A919AQV6</accession>
<keyword evidence="1" id="KW-0472">Membrane</keyword>